<comment type="function">
    <text evidence="13">Plant lipoxygenase may be involved in a number of diverse aspects of plant physiology including growth and development, pest resistance, and senescence or responses to wounding.</text>
</comment>
<dbReference type="InterPro" id="IPR000907">
    <property type="entry name" value="LipOase"/>
</dbReference>
<dbReference type="Pfam" id="PF00305">
    <property type="entry name" value="Lipoxygenase"/>
    <property type="match status" value="1"/>
</dbReference>
<feature type="region of interest" description="Disordered" evidence="14">
    <location>
        <begin position="1043"/>
        <end position="1068"/>
    </location>
</feature>
<dbReference type="PROSITE" id="PS51393">
    <property type="entry name" value="LIPOXYGENASE_3"/>
    <property type="match status" value="1"/>
</dbReference>
<evidence type="ECO:0000313" key="16">
    <source>
        <dbReference type="EnsemblPlants" id="ORUFI12G17400.1"/>
    </source>
</evidence>
<feature type="domain" description="Lipoxygenase" evidence="15">
    <location>
        <begin position="187"/>
        <end position="951"/>
    </location>
</feature>
<dbReference type="Gene3D" id="4.10.375.10">
    <property type="entry name" value="Lipoxygenase-1, Domain 2"/>
    <property type="match status" value="1"/>
</dbReference>
<dbReference type="Gene3D" id="4.10.372.10">
    <property type="entry name" value="Lipoxygenase-1, Domain 3"/>
    <property type="match status" value="1"/>
</dbReference>
<dbReference type="Gramene" id="ORUFI12G17400.1">
    <property type="protein sequence ID" value="ORUFI12G17400.1"/>
    <property type="gene ID" value="ORUFI12G17400"/>
</dbReference>
<evidence type="ECO:0000256" key="9">
    <source>
        <dbReference type="ARBA" id="ARBA00023004"/>
    </source>
</evidence>
<dbReference type="UniPathway" id="UPA00382"/>
<dbReference type="InterPro" id="IPR036392">
    <property type="entry name" value="PLAT/LH2_dom_sf"/>
</dbReference>
<dbReference type="eggNOG" id="ENOG502QQSP">
    <property type="taxonomic scope" value="Eukaryota"/>
</dbReference>
<keyword evidence="5 13" id="KW-0925">Oxylipin biosynthesis</keyword>
<evidence type="ECO:0000256" key="13">
    <source>
        <dbReference type="RuleBase" id="RU003975"/>
    </source>
</evidence>
<dbReference type="EnsemblPlants" id="ORUFI12G17400.1">
    <property type="protein sequence ID" value="ORUFI12G17400.1"/>
    <property type="gene ID" value="ORUFI12G17400"/>
</dbReference>
<dbReference type="EC" id="1.13.11.-" evidence="13"/>
<dbReference type="SUPFAM" id="SSF48484">
    <property type="entry name" value="Lipoxigenase"/>
    <property type="match status" value="2"/>
</dbReference>
<dbReference type="GO" id="GO:0016702">
    <property type="term" value="F:oxidoreductase activity, acting on single donors with incorporation of molecular oxygen, incorporation of two atoms of oxygen"/>
    <property type="evidence" value="ECO:0007669"/>
    <property type="project" value="InterPro"/>
</dbReference>
<protein>
    <recommendedName>
        <fullName evidence="13">Lipoxygenase</fullName>
        <ecNumber evidence="13">1.13.11.-</ecNumber>
    </recommendedName>
</protein>
<feature type="region of interest" description="Disordered" evidence="14">
    <location>
        <begin position="979"/>
        <end position="1001"/>
    </location>
</feature>
<dbReference type="GO" id="GO:0046872">
    <property type="term" value="F:metal ion binding"/>
    <property type="evidence" value="ECO:0007669"/>
    <property type="project" value="UniProtKB-UniRule"/>
</dbReference>
<dbReference type="Proteomes" id="UP000008022">
    <property type="component" value="Unassembled WGS sequence"/>
</dbReference>
<dbReference type="Gene3D" id="2.60.60.20">
    <property type="entry name" value="PLAT/LH2 domain"/>
    <property type="match status" value="1"/>
</dbReference>
<dbReference type="Pfam" id="PF01477">
    <property type="entry name" value="PLAT"/>
    <property type="match status" value="1"/>
</dbReference>
<evidence type="ECO:0000256" key="1">
    <source>
        <dbReference type="ARBA" id="ARBA00001962"/>
    </source>
</evidence>
<keyword evidence="4 12" id="KW-0479">Metal-binding</keyword>
<proteinExistence type="inferred from homology"/>
<dbReference type="InterPro" id="IPR020834">
    <property type="entry name" value="LipOase_CS"/>
</dbReference>
<feature type="region of interest" description="Disordered" evidence="14">
    <location>
        <begin position="232"/>
        <end position="280"/>
    </location>
</feature>
<keyword evidence="8 12" id="KW-0560">Oxidoreductase</keyword>
<dbReference type="InterPro" id="IPR001246">
    <property type="entry name" value="LipOase_plant"/>
</dbReference>
<dbReference type="HOGENOM" id="CLU_004282_0_0_1"/>
<keyword evidence="10" id="KW-0443">Lipid metabolism</keyword>
<evidence type="ECO:0000313" key="17">
    <source>
        <dbReference type="Proteomes" id="UP000008022"/>
    </source>
</evidence>
<feature type="region of interest" description="Disordered" evidence="14">
    <location>
        <begin position="1"/>
        <end position="27"/>
    </location>
</feature>
<keyword evidence="9 12" id="KW-0408">Iron</keyword>
<keyword evidence="3 13" id="KW-0444">Lipid biosynthesis</keyword>
<dbReference type="GO" id="GO:0031408">
    <property type="term" value="P:oxylipin biosynthetic process"/>
    <property type="evidence" value="ECO:0007669"/>
    <property type="project" value="UniProtKB-UniRule"/>
</dbReference>
<dbReference type="PROSITE" id="PS00081">
    <property type="entry name" value="LIPOXYGENASE_2"/>
    <property type="match status" value="2"/>
</dbReference>
<keyword evidence="11 13" id="KW-0275">Fatty acid biosynthesis</keyword>
<comment type="similarity">
    <text evidence="2 12">Belongs to the lipoxygenase family.</text>
</comment>
<evidence type="ECO:0000256" key="8">
    <source>
        <dbReference type="ARBA" id="ARBA00023002"/>
    </source>
</evidence>
<dbReference type="FunFam" id="3.10.450.60:FF:000005">
    <property type="entry name" value="Lipoxygenase"/>
    <property type="match status" value="1"/>
</dbReference>
<dbReference type="AlphaFoldDB" id="A0A0E0RIP9"/>
<organism evidence="16 17">
    <name type="scientific">Oryza rufipogon</name>
    <name type="common">Brownbeard rice</name>
    <name type="synonym">Asian wild rice</name>
    <dbReference type="NCBI Taxonomy" id="4529"/>
    <lineage>
        <taxon>Eukaryota</taxon>
        <taxon>Viridiplantae</taxon>
        <taxon>Streptophyta</taxon>
        <taxon>Embryophyta</taxon>
        <taxon>Tracheophyta</taxon>
        <taxon>Spermatophyta</taxon>
        <taxon>Magnoliopsida</taxon>
        <taxon>Liliopsida</taxon>
        <taxon>Poales</taxon>
        <taxon>Poaceae</taxon>
        <taxon>BOP clade</taxon>
        <taxon>Oryzoideae</taxon>
        <taxon>Oryzeae</taxon>
        <taxon>Oryzinae</taxon>
        <taxon>Oryza</taxon>
    </lineage>
</organism>
<dbReference type="GO" id="GO:0006633">
    <property type="term" value="P:fatty acid biosynthetic process"/>
    <property type="evidence" value="ECO:0007669"/>
    <property type="project" value="UniProtKB-KW"/>
</dbReference>
<feature type="compositionally biased region" description="Basic residues" evidence="14">
    <location>
        <begin position="1054"/>
        <end position="1068"/>
    </location>
</feature>
<evidence type="ECO:0000256" key="11">
    <source>
        <dbReference type="ARBA" id="ARBA00023160"/>
    </source>
</evidence>
<evidence type="ECO:0000256" key="6">
    <source>
        <dbReference type="ARBA" id="ARBA00022832"/>
    </source>
</evidence>
<reference evidence="16" key="2">
    <citation type="submission" date="2015-06" db="UniProtKB">
        <authorList>
            <consortium name="EnsemblPlants"/>
        </authorList>
    </citation>
    <scope>IDENTIFICATION</scope>
</reference>
<dbReference type="PROSITE" id="PS00711">
    <property type="entry name" value="LIPOXYGENASE_1"/>
    <property type="match status" value="1"/>
</dbReference>
<evidence type="ECO:0000259" key="15">
    <source>
        <dbReference type="PROSITE" id="PS51393"/>
    </source>
</evidence>
<dbReference type="InterPro" id="IPR020833">
    <property type="entry name" value="LipOase_Fe_BS"/>
</dbReference>
<keyword evidence="7 12" id="KW-0223">Dioxygenase</keyword>
<name>A0A0E0RIP9_ORYRU</name>
<dbReference type="InterPro" id="IPR036226">
    <property type="entry name" value="LipOase_C_sf"/>
</dbReference>
<dbReference type="FunFam" id="4.10.375.10:FF:000003">
    <property type="entry name" value="Lipoxygenase"/>
    <property type="match status" value="1"/>
</dbReference>
<evidence type="ECO:0000256" key="7">
    <source>
        <dbReference type="ARBA" id="ARBA00022964"/>
    </source>
</evidence>
<dbReference type="SUPFAM" id="SSF49723">
    <property type="entry name" value="Lipase/lipooxygenase domain (PLAT/LH2 domain)"/>
    <property type="match status" value="1"/>
</dbReference>
<keyword evidence="17" id="KW-1185">Reference proteome</keyword>
<evidence type="ECO:0000256" key="2">
    <source>
        <dbReference type="ARBA" id="ARBA00009419"/>
    </source>
</evidence>
<evidence type="ECO:0000256" key="14">
    <source>
        <dbReference type="SAM" id="MobiDB-lite"/>
    </source>
</evidence>
<dbReference type="GO" id="GO:0034440">
    <property type="term" value="P:lipid oxidation"/>
    <property type="evidence" value="ECO:0007669"/>
    <property type="project" value="InterPro"/>
</dbReference>
<dbReference type="InterPro" id="IPR013819">
    <property type="entry name" value="LipOase_C"/>
</dbReference>
<reference evidence="17" key="1">
    <citation type="submission" date="2013-06" db="EMBL/GenBank/DDBJ databases">
        <authorList>
            <person name="Zhao Q."/>
        </authorList>
    </citation>
    <scope>NUCLEOTIDE SEQUENCE</scope>
    <source>
        <strain evidence="17">cv. W1943</strain>
    </source>
</reference>
<dbReference type="STRING" id="4529.A0A0E0RIP9"/>
<dbReference type="OMA" id="MMSIAEM"/>
<dbReference type="Gene3D" id="3.10.450.60">
    <property type="match status" value="1"/>
</dbReference>
<evidence type="ECO:0000256" key="4">
    <source>
        <dbReference type="ARBA" id="ARBA00022723"/>
    </source>
</evidence>
<keyword evidence="6" id="KW-0276">Fatty acid metabolism</keyword>
<sequence length="1068" mass="120422">MLTATQTLAPAVLSRSHGAPSSFSSQPRRTAAAASRVSCTRVGALSEVVNGELVVGDQEQTTDDLLTRHKNVVADYTLSATVTVSLKQDDSTPQKVADMVNRDWLFLDFFSSHIGSFIYEASFSIPSSLDAVGAVQVVNRYSSEVYISDIDVHLCGGRHQWTDITFHCNSWIDYNPNDQRFFFPLKSYLPSQTPRGVKNLRKEELRAIRGDGRGERKEWERIYDYDVYNDLGDPDNDPATRRPVLGGRGRPYPRRCRTGRRRCRTDPSSESPPAKDGAGIYVPRDEAFTERKAGAFATKKALSALSAFTTAQRVSGDRRRGFPSLAAIDALYEDGYKNRPSSSQQEADNLEGYFREVLQKQVKLLLKGEKEEFKEELRKVFKFQTPEIHDKDKLAWFRDEEFARQTLAGMNPLSIQLDFPIFSKLDEETYGPGDSLITKELIEEQINGVMTAEEAVEKKKLFMLDYHDVLLPFVHAVRELDDTTLYASRTLFFLTEDGTLRPIAIELTRPKSPNTPQWRQVFTPGSSVAASWLWQLAKTHVLAHDTGYHQLVSHWLRTHCCVEPYPYVIAANRRLSQMHPIYRLLHPHFRFTMEINAQARGMLINANGIIESAFAPGKLCMELSSAPYVIAANRRLSQMHPIYRLLHPHFRFTMEINAQGRGMLINANGIIESAFAPGKHCMELSSAVYDKFWRFDMEALPADLIRRGMAIECEDGELELTIEDYPYANDGLLIWDSIKEWVSDYVNHYYQLASDIHMDKELQGWWNEVRTKGHPDKEEGWPELNCHGSLVEVLTTIIWVASGHHAAVNFGQYPYAGYFPNRPTIARRNMPTEGQACSHDGMQPTFVEDPVRVLLDTFPSQYQTTLVLPVLNLLSSHSPGEEYMGTHAESAWMADREVRAAFGRFNERMMSIAEMIDCRNKDPERKNRQGPGVVPYVLLKPSYGDPKDMTSTHSRSAALVRDGPMSAITSWSAASDAEVTAAPASSERTALRKGRSTAEGSAAAGVAAAAAGEKMRRRSLEGGDEWVVRRGVVGCGARVAEAARPARRWPQWISRKRGRHPSRRRRPS</sequence>
<accession>A0A0E0RIP9</accession>
<evidence type="ECO:0000256" key="3">
    <source>
        <dbReference type="ARBA" id="ARBA00022516"/>
    </source>
</evidence>
<comment type="cofactor">
    <cofactor evidence="1 12">
        <name>Fe cation</name>
        <dbReference type="ChEBI" id="CHEBI:24875"/>
    </cofactor>
</comment>
<feature type="compositionally biased region" description="Basic residues" evidence="14">
    <location>
        <begin position="251"/>
        <end position="263"/>
    </location>
</feature>
<evidence type="ECO:0000256" key="5">
    <source>
        <dbReference type="ARBA" id="ARBA00022767"/>
    </source>
</evidence>
<dbReference type="Gene3D" id="1.20.245.10">
    <property type="entry name" value="Lipoxygenase-1, Domain 5"/>
    <property type="match status" value="2"/>
</dbReference>
<comment type="pathway">
    <text evidence="13">Lipid metabolism; oxylipin biosynthesis.</text>
</comment>
<evidence type="ECO:0000256" key="12">
    <source>
        <dbReference type="RuleBase" id="RU003974"/>
    </source>
</evidence>
<dbReference type="PRINTS" id="PR00468">
    <property type="entry name" value="PLTLPOXGNASE"/>
</dbReference>
<dbReference type="PANTHER" id="PTHR11771">
    <property type="entry name" value="LIPOXYGENASE"/>
    <property type="match status" value="1"/>
</dbReference>
<evidence type="ECO:0000256" key="10">
    <source>
        <dbReference type="ARBA" id="ARBA00023098"/>
    </source>
</evidence>
<dbReference type="PRINTS" id="PR00087">
    <property type="entry name" value="LIPOXYGENASE"/>
</dbReference>
<dbReference type="InterPro" id="IPR001024">
    <property type="entry name" value="PLAT/LH2_dom"/>
</dbReference>
<dbReference type="InterPro" id="IPR027433">
    <property type="entry name" value="Lipoxygenase_dom_3"/>
</dbReference>